<evidence type="ECO:0000256" key="8">
    <source>
        <dbReference type="SAM" id="Phobius"/>
    </source>
</evidence>
<gene>
    <name evidence="10" type="ORF">B9W14_00585</name>
</gene>
<evidence type="ECO:0000256" key="7">
    <source>
        <dbReference type="SAM" id="MobiDB-lite"/>
    </source>
</evidence>
<dbReference type="EMBL" id="CP020953">
    <property type="protein sequence ID" value="AWI03061.1"/>
    <property type="molecule type" value="Genomic_DNA"/>
</dbReference>
<dbReference type="Pfam" id="PF12229">
    <property type="entry name" value="PG_binding_4"/>
    <property type="match status" value="2"/>
</dbReference>
<name>A0A2U8DKT9_9CLOT</name>
<dbReference type="Gene3D" id="2.40.440.10">
    <property type="entry name" value="L,D-transpeptidase catalytic domain-like"/>
    <property type="match status" value="1"/>
</dbReference>
<dbReference type="KEGG" id="cdrk:B9W14_00585"/>
<dbReference type="GO" id="GO:0005576">
    <property type="term" value="C:extracellular region"/>
    <property type="evidence" value="ECO:0007669"/>
    <property type="project" value="TreeGrafter"/>
</dbReference>
<keyword evidence="8" id="KW-0472">Membrane</keyword>
<dbReference type="GO" id="GO:0071972">
    <property type="term" value="F:peptidoglycan L,D-transpeptidase activity"/>
    <property type="evidence" value="ECO:0007669"/>
    <property type="project" value="TreeGrafter"/>
</dbReference>
<evidence type="ECO:0000313" key="11">
    <source>
        <dbReference type="Proteomes" id="UP000244910"/>
    </source>
</evidence>
<feature type="active site" description="Nucleophile" evidence="6">
    <location>
        <position position="454"/>
    </location>
</feature>
<evidence type="ECO:0000259" key="9">
    <source>
        <dbReference type="PROSITE" id="PS52029"/>
    </source>
</evidence>
<protein>
    <submittedName>
        <fullName evidence="10">Peptidoglycan-binding protein</fullName>
    </submittedName>
</protein>
<dbReference type="Gene3D" id="3.10.20.800">
    <property type="match status" value="1"/>
</dbReference>
<dbReference type="SUPFAM" id="SSF141523">
    <property type="entry name" value="L,D-transpeptidase catalytic domain-like"/>
    <property type="match status" value="1"/>
</dbReference>
<evidence type="ECO:0000313" key="10">
    <source>
        <dbReference type="EMBL" id="AWI03061.1"/>
    </source>
</evidence>
<evidence type="ECO:0000256" key="4">
    <source>
        <dbReference type="ARBA" id="ARBA00022984"/>
    </source>
</evidence>
<dbReference type="OrthoDB" id="3176960at2"/>
<proteinExistence type="predicted"/>
<feature type="domain" description="L,D-TPase catalytic" evidence="9">
    <location>
        <begin position="359"/>
        <end position="478"/>
    </location>
</feature>
<feature type="transmembrane region" description="Helical" evidence="8">
    <location>
        <begin position="29"/>
        <end position="51"/>
    </location>
</feature>
<evidence type="ECO:0000256" key="1">
    <source>
        <dbReference type="ARBA" id="ARBA00004752"/>
    </source>
</evidence>
<evidence type="ECO:0000256" key="2">
    <source>
        <dbReference type="ARBA" id="ARBA00022679"/>
    </source>
</evidence>
<dbReference type="InterPro" id="IPR038054">
    <property type="entry name" value="LD_TPept-like_central_sf"/>
</dbReference>
<keyword evidence="2" id="KW-0808">Transferase</keyword>
<dbReference type="RefSeq" id="WP_052037736.1">
    <property type="nucleotide sequence ID" value="NZ_CP020953.1"/>
</dbReference>
<evidence type="ECO:0000256" key="6">
    <source>
        <dbReference type="PROSITE-ProRule" id="PRU01373"/>
    </source>
</evidence>
<dbReference type="PANTHER" id="PTHR30582">
    <property type="entry name" value="L,D-TRANSPEPTIDASE"/>
    <property type="match status" value="1"/>
</dbReference>
<dbReference type="GO" id="GO:0016740">
    <property type="term" value="F:transferase activity"/>
    <property type="evidence" value="ECO:0007669"/>
    <property type="project" value="UniProtKB-KW"/>
</dbReference>
<dbReference type="Pfam" id="PF03734">
    <property type="entry name" value="YkuD"/>
    <property type="match status" value="1"/>
</dbReference>
<dbReference type="InterPro" id="IPR050979">
    <property type="entry name" value="LD-transpeptidase"/>
</dbReference>
<dbReference type="SUPFAM" id="SSF143985">
    <property type="entry name" value="L,D-transpeptidase pre-catalytic domain-like"/>
    <property type="match status" value="1"/>
</dbReference>
<dbReference type="InterPro" id="IPR005490">
    <property type="entry name" value="LD_TPept_cat_dom"/>
</dbReference>
<dbReference type="Proteomes" id="UP000244910">
    <property type="component" value="Chromosome"/>
</dbReference>
<dbReference type="InterPro" id="IPR022029">
    <property type="entry name" value="YoaR-like_PG-bd"/>
</dbReference>
<dbReference type="UniPathway" id="UPA00219"/>
<keyword evidence="8" id="KW-0812">Transmembrane</keyword>
<sequence length="479" mass="53823">MGILEKDAEKNKQIRRRSSKKNNNKYNKVIIGTASSFCILLAIYLGVSIYFSKHFYLGSKINCVNVSGKTVEEVDKQMAAEIKSYKLNLKERDGKSEQIKAEDIKLKYNSNDEFKKLKNKQGAYKWPLAIFSTNVSNMRAEVSYDKDLLEQKVNNLSCLDSKKVVEPKNPSFKYTDKGYEIESEVNGNKINKTSLYNNVVKAIANGETTVDLEVLNCYVKPKYTVKSKETTENKDMLNKYVSSKITYTFGDKQETIDGSKINNWLKVNDDFKVEVDEKKVKEYMNELAGTYDTIGKTRSFTTSSGSTIKVGGGDYGWCTNASKETQNLIAAIKEGKSVKKEPTYIQTAASHSSNDIGNTYVEVDMGRQHLWFYKNGSLVVQGDVVTGKVSDGHATPEGIYTLKYKERHATLKGQGYASPVDYWMPFNGGIGIHDATWRPVFGGSIYMSDGSHGCVNSPHYLAQTIYENIEEGTPIVCYY</sequence>
<dbReference type="GO" id="GO:0008360">
    <property type="term" value="P:regulation of cell shape"/>
    <property type="evidence" value="ECO:0007669"/>
    <property type="project" value="UniProtKB-UniRule"/>
</dbReference>
<dbReference type="GO" id="GO:0018104">
    <property type="term" value="P:peptidoglycan-protein cross-linking"/>
    <property type="evidence" value="ECO:0007669"/>
    <property type="project" value="TreeGrafter"/>
</dbReference>
<feature type="active site" description="Proton donor/acceptor" evidence="6">
    <location>
        <position position="433"/>
    </location>
</feature>
<dbReference type="PROSITE" id="PS52029">
    <property type="entry name" value="LD_TPASE"/>
    <property type="match status" value="1"/>
</dbReference>
<evidence type="ECO:0000256" key="3">
    <source>
        <dbReference type="ARBA" id="ARBA00022960"/>
    </source>
</evidence>
<accession>A0A2U8DKT9</accession>
<keyword evidence="8" id="KW-1133">Transmembrane helix</keyword>
<comment type="pathway">
    <text evidence="1 6">Cell wall biogenesis; peptidoglycan biosynthesis.</text>
</comment>
<dbReference type="GO" id="GO:0071555">
    <property type="term" value="P:cell wall organization"/>
    <property type="evidence" value="ECO:0007669"/>
    <property type="project" value="UniProtKB-UniRule"/>
</dbReference>
<keyword evidence="3 6" id="KW-0133">Cell shape</keyword>
<dbReference type="CDD" id="cd16913">
    <property type="entry name" value="YkuD_like"/>
    <property type="match status" value="1"/>
</dbReference>
<keyword evidence="11" id="KW-1185">Reference proteome</keyword>
<organism evidence="10 11">
    <name type="scientific">Clostridium drakei</name>
    <dbReference type="NCBI Taxonomy" id="332101"/>
    <lineage>
        <taxon>Bacteria</taxon>
        <taxon>Bacillati</taxon>
        <taxon>Bacillota</taxon>
        <taxon>Clostridia</taxon>
        <taxon>Eubacteriales</taxon>
        <taxon>Clostridiaceae</taxon>
        <taxon>Clostridium</taxon>
    </lineage>
</organism>
<reference evidence="11" key="1">
    <citation type="submission" date="2017-04" db="EMBL/GenBank/DDBJ databases">
        <authorList>
            <person name="Song Y."/>
            <person name="Cho B.-K."/>
        </authorList>
    </citation>
    <scope>NUCLEOTIDE SEQUENCE [LARGE SCALE GENOMIC DNA]</scope>
    <source>
        <strain evidence="11">SL1</strain>
    </source>
</reference>
<feature type="compositionally biased region" description="Basic and acidic residues" evidence="7">
    <location>
        <begin position="1"/>
        <end position="12"/>
    </location>
</feature>
<keyword evidence="5 6" id="KW-0961">Cell wall biogenesis/degradation</keyword>
<feature type="region of interest" description="Disordered" evidence="7">
    <location>
        <begin position="1"/>
        <end position="20"/>
    </location>
</feature>
<keyword evidence="4 6" id="KW-0573">Peptidoglycan synthesis</keyword>
<evidence type="ECO:0000256" key="5">
    <source>
        <dbReference type="ARBA" id="ARBA00023316"/>
    </source>
</evidence>
<dbReference type="InterPro" id="IPR038063">
    <property type="entry name" value="Transpep_catalytic_dom"/>
</dbReference>
<dbReference type="PANTHER" id="PTHR30582:SF33">
    <property type="entry name" value="EXPORTED PROTEIN"/>
    <property type="match status" value="1"/>
</dbReference>
<dbReference type="AlphaFoldDB" id="A0A2U8DKT9"/>